<organism evidence="1 2">
    <name type="scientific">Nitrobacter vulgaris</name>
    <dbReference type="NCBI Taxonomy" id="29421"/>
    <lineage>
        <taxon>Bacteria</taxon>
        <taxon>Pseudomonadati</taxon>
        <taxon>Pseudomonadota</taxon>
        <taxon>Alphaproteobacteria</taxon>
        <taxon>Hyphomicrobiales</taxon>
        <taxon>Nitrobacteraceae</taxon>
        <taxon>Nitrobacter</taxon>
    </lineage>
</organism>
<name>A0A1V4I1Z8_NITVU</name>
<protein>
    <submittedName>
        <fullName evidence="1">Uncharacterized protein</fullName>
    </submittedName>
</protein>
<evidence type="ECO:0000313" key="1">
    <source>
        <dbReference type="EMBL" id="OPH84247.1"/>
    </source>
</evidence>
<comment type="caution">
    <text evidence="1">The sequence shown here is derived from an EMBL/GenBank/DDBJ whole genome shotgun (WGS) entry which is preliminary data.</text>
</comment>
<accession>A0A1V4I1Z8</accession>
<dbReference type="Proteomes" id="UP000189940">
    <property type="component" value="Unassembled WGS sequence"/>
</dbReference>
<proteinExistence type="predicted"/>
<dbReference type="AlphaFoldDB" id="A0A1V4I1Z8"/>
<dbReference type="RefSeq" id="WP_079445604.1">
    <property type="nucleotide sequence ID" value="NZ_MWPQ01000006.1"/>
</dbReference>
<dbReference type="EMBL" id="MWPQ01000006">
    <property type="protein sequence ID" value="OPH84247.1"/>
    <property type="molecule type" value="Genomic_DNA"/>
</dbReference>
<reference evidence="1 2" key="1">
    <citation type="submission" date="2017-02" db="EMBL/GenBank/DDBJ databases">
        <title>Genome sequence of the nitrite-oxidizing bacterium Nitrobacter vulgaris strain Ab1.</title>
        <authorList>
            <person name="Mellbye B.L."/>
            <person name="Davis E.W."/>
            <person name="Spieck E."/>
            <person name="Chang J.H."/>
            <person name="Bottomley P.J."/>
            <person name="Sayavedra-Soto L.A."/>
        </authorList>
    </citation>
    <scope>NUCLEOTIDE SEQUENCE [LARGE SCALE GENOMIC DNA]</scope>
    <source>
        <strain evidence="1 2">Ab1</strain>
    </source>
</reference>
<keyword evidence="2" id="KW-1185">Reference proteome</keyword>
<gene>
    <name evidence="1" type="ORF">B2M20_02955</name>
</gene>
<dbReference type="STRING" id="29421.B2M20_02955"/>
<sequence length="109" mass="11994">MPQAAKVLPFPSKKLTFKAERINCKAVINRYNENRVYIAMALQLLRKSPSQLKNGINNVAIDGSGAGLPADTVERLTSDFDRIAEDCENIAELLRSVSARMTAVRLGFA</sequence>
<evidence type="ECO:0000313" key="2">
    <source>
        <dbReference type="Proteomes" id="UP000189940"/>
    </source>
</evidence>